<keyword evidence="6" id="KW-0963">Cytoplasm</keyword>
<dbReference type="GO" id="GO:0034599">
    <property type="term" value="P:cellular response to oxidative stress"/>
    <property type="evidence" value="ECO:0007669"/>
    <property type="project" value="TreeGrafter"/>
</dbReference>
<dbReference type="PRINTS" id="PR00160">
    <property type="entry name" value="GLUTAREDOXIN"/>
</dbReference>
<dbReference type="PROSITE" id="PS00195">
    <property type="entry name" value="GLUTAREDOXIN_1"/>
    <property type="match status" value="1"/>
</dbReference>
<dbReference type="InterPro" id="IPR011900">
    <property type="entry name" value="GRX_bact"/>
</dbReference>
<proteinExistence type="inferred from homology"/>
<dbReference type="InterPro" id="IPR036249">
    <property type="entry name" value="Thioredoxin-like_sf"/>
</dbReference>
<dbReference type="GO" id="GO:0045454">
    <property type="term" value="P:cell redox homeostasis"/>
    <property type="evidence" value="ECO:0007669"/>
    <property type="project" value="InterPro"/>
</dbReference>
<dbReference type="KEGG" id="ajp:AMJAP_0798"/>
<evidence type="ECO:0000313" key="8">
    <source>
        <dbReference type="EMBL" id="BBB25397.1"/>
    </source>
</evidence>
<keyword evidence="2 6" id="KW-0813">Transport</keyword>
<organism evidence="8 9">
    <name type="scientific">Amphritea japonica ATCC BAA-1530</name>
    <dbReference type="NCBI Taxonomy" id="1278309"/>
    <lineage>
        <taxon>Bacteria</taxon>
        <taxon>Pseudomonadati</taxon>
        <taxon>Pseudomonadota</taxon>
        <taxon>Gammaproteobacteria</taxon>
        <taxon>Oceanospirillales</taxon>
        <taxon>Oceanospirillaceae</taxon>
        <taxon>Amphritea</taxon>
    </lineage>
</organism>
<comment type="similarity">
    <text evidence="1 6">Belongs to the glutaredoxin family.</text>
</comment>
<dbReference type="PANTHER" id="PTHR45694">
    <property type="entry name" value="GLUTAREDOXIN 2"/>
    <property type="match status" value="1"/>
</dbReference>
<dbReference type="GO" id="GO:0005737">
    <property type="term" value="C:cytoplasm"/>
    <property type="evidence" value="ECO:0007669"/>
    <property type="project" value="TreeGrafter"/>
</dbReference>
<dbReference type="NCBIfam" id="TIGR02181">
    <property type="entry name" value="GRX_bact"/>
    <property type="match status" value="1"/>
</dbReference>
<evidence type="ECO:0000256" key="6">
    <source>
        <dbReference type="RuleBase" id="RU364065"/>
    </source>
</evidence>
<evidence type="ECO:0000256" key="4">
    <source>
        <dbReference type="ARBA" id="ARBA00023157"/>
    </source>
</evidence>
<dbReference type="GO" id="GO:0015038">
    <property type="term" value="F:glutathione disulfide oxidoreductase activity"/>
    <property type="evidence" value="ECO:0007669"/>
    <property type="project" value="UniProtKB-UniRule"/>
</dbReference>
<dbReference type="InterPro" id="IPR002109">
    <property type="entry name" value="Glutaredoxin"/>
</dbReference>
<evidence type="ECO:0000256" key="1">
    <source>
        <dbReference type="ARBA" id="ARBA00007787"/>
    </source>
</evidence>
<dbReference type="CDD" id="cd03418">
    <property type="entry name" value="GRX_GRXb_1_3_like"/>
    <property type="match status" value="1"/>
</dbReference>
<keyword evidence="3 6" id="KW-0249">Electron transport</keyword>
<dbReference type="InterPro" id="IPR011767">
    <property type="entry name" value="GLR_AS"/>
</dbReference>
<dbReference type="InterPro" id="IPR014025">
    <property type="entry name" value="Glutaredoxin_subgr"/>
</dbReference>
<dbReference type="Proteomes" id="UP000595663">
    <property type="component" value="Chromosome"/>
</dbReference>
<protein>
    <recommendedName>
        <fullName evidence="6">Glutaredoxin</fullName>
    </recommendedName>
</protein>
<dbReference type="AlphaFoldDB" id="A0A7R6SSB7"/>
<evidence type="ECO:0000256" key="3">
    <source>
        <dbReference type="ARBA" id="ARBA00022982"/>
    </source>
</evidence>
<evidence type="ECO:0000256" key="5">
    <source>
        <dbReference type="ARBA" id="ARBA00023284"/>
    </source>
</evidence>
<comment type="function">
    <text evidence="6">Has a glutathione-disulfide oxidoreductase activity in the presence of NADPH and glutathione reductase. Reduces low molecular weight disulfides and proteins.</text>
</comment>
<feature type="domain" description="Glutaredoxin" evidence="7">
    <location>
        <begin position="4"/>
        <end position="63"/>
    </location>
</feature>
<keyword evidence="9" id="KW-1185">Reference proteome</keyword>
<dbReference type="RefSeq" id="WP_026340201.1">
    <property type="nucleotide sequence ID" value="NZ_AP014545.1"/>
</dbReference>
<dbReference type="Gene3D" id="3.40.30.10">
    <property type="entry name" value="Glutaredoxin"/>
    <property type="match status" value="1"/>
</dbReference>
<keyword evidence="5 6" id="KW-0676">Redox-active center</keyword>
<name>A0A7R6SSB7_9GAMM</name>
<dbReference type="SUPFAM" id="SSF52833">
    <property type="entry name" value="Thioredoxin-like"/>
    <property type="match status" value="1"/>
</dbReference>
<dbReference type="PROSITE" id="PS51354">
    <property type="entry name" value="GLUTAREDOXIN_2"/>
    <property type="match status" value="1"/>
</dbReference>
<evidence type="ECO:0000313" key="9">
    <source>
        <dbReference type="Proteomes" id="UP000595663"/>
    </source>
</evidence>
<sequence>MSTITLYSNSWCPFCRRAKMLLDHKSAEYNEINIDAVPSARQEMIDRSGRTSVPQIFIDELHVGGCDDLFALEQQDKLDSLLAN</sequence>
<dbReference type="PANTHER" id="PTHR45694:SF18">
    <property type="entry name" value="GLUTAREDOXIN-1-RELATED"/>
    <property type="match status" value="1"/>
</dbReference>
<accession>A0A7R6SSB7</accession>
<reference evidence="8 9" key="1">
    <citation type="journal article" date="2008" name="Int. J. Syst. Evol. Microbiol.">
        <title>Amphritea japonica sp. nov. and Amphritea balenae sp. nov., isolated from the sediment adjacent to sperm whale carcasses off Kagoshima, Japan.</title>
        <authorList>
            <person name="Miyazaki M."/>
            <person name="Nogi Y."/>
            <person name="Fujiwara Y."/>
            <person name="Kawato M."/>
            <person name="Nagahama T."/>
            <person name="Kubokawa K."/>
            <person name="Horikoshi K."/>
        </authorList>
    </citation>
    <scope>NUCLEOTIDE SEQUENCE [LARGE SCALE GENOMIC DNA]</scope>
    <source>
        <strain evidence="8 9">ATCC BAA-1530</strain>
    </source>
</reference>
<gene>
    <name evidence="8" type="primary">grxC</name>
    <name evidence="8" type="ORF">AMJAP_0798</name>
</gene>
<dbReference type="FunFam" id="3.40.30.10:FF:000018">
    <property type="entry name" value="Glutaredoxin"/>
    <property type="match status" value="1"/>
</dbReference>
<evidence type="ECO:0000259" key="7">
    <source>
        <dbReference type="Pfam" id="PF00462"/>
    </source>
</evidence>
<keyword evidence="4" id="KW-1015">Disulfide bond</keyword>
<dbReference type="EMBL" id="AP014545">
    <property type="protein sequence ID" value="BBB25397.1"/>
    <property type="molecule type" value="Genomic_DNA"/>
</dbReference>
<dbReference type="OrthoDB" id="9814618at2"/>
<dbReference type="Pfam" id="PF00462">
    <property type="entry name" value="Glutaredoxin"/>
    <property type="match status" value="1"/>
</dbReference>
<evidence type="ECO:0000256" key="2">
    <source>
        <dbReference type="ARBA" id="ARBA00022448"/>
    </source>
</evidence>